<evidence type="ECO:0000313" key="3">
    <source>
        <dbReference type="Proteomes" id="UP001301350"/>
    </source>
</evidence>
<feature type="region of interest" description="Disordered" evidence="1">
    <location>
        <begin position="1"/>
        <end position="29"/>
    </location>
</feature>
<protein>
    <submittedName>
        <fullName evidence="2">Uncharacterized protein</fullName>
    </submittedName>
</protein>
<evidence type="ECO:0000313" key="2">
    <source>
        <dbReference type="EMBL" id="KAK4535497.1"/>
    </source>
</evidence>
<comment type="caution">
    <text evidence="2">The sequence shown here is derived from an EMBL/GenBank/DDBJ whole genome shotgun (WGS) entry which is preliminary data.</text>
</comment>
<name>A0AAV9IT47_CYACA</name>
<gene>
    <name evidence="2" type="ORF">CDCA_CDCA05G1522</name>
</gene>
<dbReference type="EMBL" id="JANCYW010000005">
    <property type="protein sequence ID" value="KAK4535497.1"/>
    <property type="molecule type" value="Genomic_DNA"/>
</dbReference>
<proteinExistence type="predicted"/>
<keyword evidence="3" id="KW-1185">Reference proteome</keyword>
<sequence>MPGASEAATAAATAPHQRSGHHQSTASAMDEAMHWAEYAQRRVEREVATEAHLLRGSEAGASSPTSRASEGLERQPSQCGKKRGLDADHGIAALPDTTLNKENCQDEATLQSPGEIERMRLPVVVGRERFQLCWLQPRKILKRILHRT</sequence>
<dbReference type="AlphaFoldDB" id="A0AAV9IT47"/>
<feature type="region of interest" description="Disordered" evidence="1">
    <location>
        <begin position="49"/>
        <end position="98"/>
    </location>
</feature>
<evidence type="ECO:0000256" key="1">
    <source>
        <dbReference type="SAM" id="MobiDB-lite"/>
    </source>
</evidence>
<accession>A0AAV9IT47</accession>
<dbReference type="Proteomes" id="UP001301350">
    <property type="component" value="Unassembled WGS sequence"/>
</dbReference>
<reference evidence="2 3" key="1">
    <citation type="submission" date="2022-07" db="EMBL/GenBank/DDBJ databases">
        <title>Genome-wide signatures of adaptation to extreme environments.</title>
        <authorList>
            <person name="Cho C.H."/>
            <person name="Yoon H.S."/>
        </authorList>
    </citation>
    <scope>NUCLEOTIDE SEQUENCE [LARGE SCALE GENOMIC DNA]</scope>
    <source>
        <strain evidence="2 3">DBV 063 E5</strain>
    </source>
</reference>
<organism evidence="2 3">
    <name type="scientific">Cyanidium caldarium</name>
    <name type="common">Red alga</name>
    <dbReference type="NCBI Taxonomy" id="2771"/>
    <lineage>
        <taxon>Eukaryota</taxon>
        <taxon>Rhodophyta</taxon>
        <taxon>Bangiophyceae</taxon>
        <taxon>Cyanidiales</taxon>
        <taxon>Cyanidiaceae</taxon>
        <taxon>Cyanidium</taxon>
    </lineage>
</organism>